<accession>A0A165IKF7</accession>
<sequence length="155" mass="17209">MVRANPTQTPARDSPRSSESPAPAGVQGDLESELVGLVHALYNLGTTVVNDLAKEKERMGGTKQVGAHVNDVIDHLATIDDMAQHVHTMIPIQVLQDIDSARNPLVLTRERIERAASENQFMNGKIQAVDEYRKHLDEMLSQNFPELTQYLSEPQ</sequence>
<keyword evidence="4 6" id="KW-0804">Transcription</keyword>
<evidence type="ECO:0000313" key="9">
    <source>
        <dbReference type="Proteomes" id="UP000076871"/>
    </source>
</evidence>
<proteinExistence type="inferred from homology"/>
<dbReference type="InterPro" id="IPR019145">
    <property type="entry name" value="Mediator_Med10"/>
</dbReference>
<organism evidence="8 9">
    <name type="scientific">Laetiporus sulphureus 93-53</name>
    <dbReference type="NCBI Taxonomy" id="1314785"/>
    <lineage>
        <taxon>Eukaryota</taxon>
        <taxon>Fungi</taxon>
        <taxon>Dikarya</taxon>
        <taxon>Basidiomycota</taxon>
        <taxon>Agaricomycotina</taxon>
        <taxon>Agaricomycetes</taxon>
        <taxon>Polyporales</taxon>
        <taxon>Laetiporus</taxon>
    </lineage>
</organism>
<reference evidence="8 9" key="1">
    <citation type="journal article" date="2016" name="Mol. Biol. Evol.">
        <title>Comparative Genomics of Early-Diverging Mushroom-Forming Fungi Provides Insights into the Origins of Lignocellulose Decay Capabilities.</title>
        <authorList>
            <person name="Nagy L.G."/>
            <person name="Riley R."/>
            <person name="Tritt A."/>
            <person name="Adam C."/>
            <person name="Daum C."/>
            <person name="Floudas D."/>
            <person name="Sun H."/>
            <person name="Yadav J.S."/>
            <person name="Pangilinan J."/>
            <person name="Larsson K.H."/>
            <person name="Matsuura K."/>
            <person name="Barry K."/>
            <person name="Labutti K."/>
            <person name="Kuo R."/>
            <person name="Ohm R.A."/>
            <person name="Bhattacharya S.S."/>
            <person name="Shirouzu T."/>
            <person name="Yoshinaga Y."/>
            <person name="Martin F.M."/>
            <person name="Grigoriev I.V."/>
            <person name="Hibbett D.S."/>
        </authorList>
    </citation>
    <scope>NUCLEOTIDE SEQUENCE [LARGE SCALE GENOMIC DNA]</scope>
    <source>
        <strain evidence="8 9">93-53</strain>
    </source>
</reference>
<keyword evidence="6" id="KW-0010">Activator</keyword>
<dbReference type="Proteomes" id="UP000076871">
    <property type="component" value="Unassembled WGS sequence"/>
</dbReference>
<dbReference type="GO" id="GO:0003712">
    <property type="term" value="F:transcription coregulator activity"/>
    <property type="evidence" value="ECO:0007669"/>
    <property type="project" value="InterPro"/>
</dbReference>
<dbReference type="GO" id="GO:0016592">
    <property type="term" value="C:mediator complex"/>
    <property type="evidence" value="ECO:0007669"/>
    <property type="project" value="InterPro"/>
</dbReference>
<gene>
    <name evidence="6" type="primary">MED10</name>
    <name evidence="8" type="ORF">LAESUDRAFT_631563</name>
</gene>
<comment type="similarity">
    <text evidence="2 6">Belongs to the Mediator complex subunit 10 family.</text>
</comment>
<dbReference type="EMBL" id="KV427605">
    <property type="protein sequence ID" value="KZT13201.1"/>
    <property type="molecule type" value="Genomic_DNA"/>
</dbReference>
<dbReference type="STRING" id="1314785.A0A165IKF7"/>
<evidence type="ECO:0000256" key="1">
    <source>
        <dbReference type="ARBA" id="ARBA00004123"/>
    </source>
</evidence>
<keyword evidence="3 6" id="KW-0805">Transcription regulation</keyword>
<keyword evidence="9" id="KW-1185">Reference proteome</keyword>
<dbReference type="OrthoDB" id="337270at2759"/>
<evidence type="ECO:0000256" key="4">
    <source>
        <dbReference type="ARBA" id="ARBA00023163"/>
    </source>
</evidence>
<dbReference type="FunCoup" id="A0A165IKF7">
    <property type="interactions" value="406"/>
</dbReference>
<comment type="subunit">
    <text evidence="6">Component of the Mediator complex.</text>
</comment>
<feature type="non-terminal residue" evidence="8">
    <location>
        <position position="155"/>
    </location>
</feature>
<comment type="function">
    <text evidence="6">Component of the Mediator complex, a coactivator involved in the regulated transcription of nearly all RNA polymerase II-dependent genes. Mediator functions as a bridge to convey information from gene-specific regulatory proteins to the basal RNA polymerase II transcription machinery. Mediator is recruited to promoters by direct interactions with regulatory proteins and serves as a scaffold for the assembly of a functional preinitiation complex with RNA polymerase II and the general transcription factors.</text>
</comment>
<keyword evidence="5 6" id="KW-0539">Nucleus</keyword>
<feature type="region of interest" description="Disordered" evidence="7">
    <location>
        <begin position="1"/>
        <end position="27"/>
    </location>
</feature>
<evidence type="ECO:0000256" key="6">
    <source>
        <dbReference type="RuleBase" id="RU364146"/>
    </source>
</evidence>
<evidence type="ECO:0000256" key="5">
    <source>
        <dbReference type="ARBA" id="ARBA00023242"/>
    </source>
</evidence>
<dbReference type="Pfam" id="PF09748">
    <property type="entry name" value="Med10"/>
    <property type="match status" value="1"/>
</dbReference>
<evidence type="ECO:0000256" key="7">
    <source>
        <dbReference type="SAM" id="MobiDB-lite"/>
    </source>
</evidence>
<evidence type="ECO:0000313" key="8">
    <source>
        <dbReference type="EMBL" id="KZT13201.1"/>
    </source>
</evidence>
<comment type="subcellular location">
    <subcellularLocation>
        <location evidence="1 6">Nucleus</location>
    </subcellularLocation>
</comment>
<feature type="compositionally biased region" description="Polar residues" evidence="7">
    <location>
        <begin position="1"/>
        <end position="11"/>
    </location>
</feature>
<protein>
    <recommendedName>
        <fullName evidence="6">Mediator of RNA polymerase II transcription subunit 10</fullName>
    </recommendedName>
    <alternativeName>
        <fullName evidence="6">Mediator complex subunit 10</fullName>
    </alternativeName>
</protein>
<evidence type="ECO:0000256" key="3">
    <source>
        <dbReference type="ARBA" id="ARBA00023015"/>
    </source>
</evidence>
<dbReference type="GO" id="GO:0006357">
    <property type="term" value="P:regulation of transcription by RNA polymerase II"/>
    <property type="evidence" value="ECO:0007669"/>
    <property type="project" value="InterPro"/>
</dbReference>
<dbReference type="InParanoid" id="A0A165IKF7"/>
<name>A0A165IKF7_9APHY</name>
<evidence type="ECO:0000256" key="2">
    <source>
        <dbReference type="ARBA" id="ARBA00005389"/>
    </source>
</evidence>
<dbReference type="AlphaFoldDB" id="A0A165IKF7"/>